<proteinExistence type="predicted"/>
<evidence type="ECO:0000313" key="1">
    <source>
        <dbReference type="EMBL" id="OMP05430.1"/>
    </source>
</evidence>
<organism evidence="1 2">
    <name type="scientific">Corchorus olitorius</name>
    <dbReference type="NCBI Taxonomy" id="93759"/>
    <lineage>
        <taxon>Eukaryota</taxon>
        <taxon>Viridiplantae</taxon>
        <taxon>Streptophyta</taxon>
        <taxon>Embryophyta</taxon>
        <taxon>Tracheophyta</taxon>
        <taxon>Spermatophyta</taxon>
        <taxon>Magnoliopsida</taxon>
        <taxon>eudicotyledons</taxon>
        <taxon>Gunneridae</taxon>
        <taxon>Pentapetalae</taxon>
        <taxon>rosids</taxon>
        <taxon>malvids</taxon>
        <taxon>Malvales</taxon>
        <taxon>Malvaceae</taxon>
        <taxon>Grewioideae</taxon>
        <taxon>Apeibeae</taxon>
        <taxon>Corchorus</taxon>
    </lineage>
</organism>
<protein>
    <submittedName>
        <fullName evidence="1">Transposase, IS605 OrfB family, central region</fullName>
    </submittedName>
</protein>
<accession>A0A1R3KEA8</accession>
<sequence length="146" mass="16651">MAAHLVDFPIESKSFRSKSQRSRASSNTFPRSNFAPDQMTLGRIGNFVAIPFNFKGRRRKRTIDIANKVEANEILKRLQDKVVATQRQESQQQILASINCGLITKMVATLPIVISTNLSTFEKQRCHTRRDAKKRGIQTFPRAFTK</sequence>
<reference evidence="2" key="1">
    <citation type="submission" date="2013-09" db="EMBL/GenBank/DDBJ databases">
        <title>Corchorus olitorius genome sequencing.</title>
        <authorList>
            <person name="Alam M."/>
            <person name="Haque M.S."/>
            <person name="Islam M.S."/>
            <person name="Emdad E.M."/>
            <person name="Islam M.M."/>
            <person name="Ahmed B."/>
            <person name="Halim A."/>
            <person name="Hossen Q.M.M."/>
            <person name="Hossain M.Z."/>
            <person name="Ahmed R."/>
            <person name="Khan M.M."/>
            <person name="Islam R."/>
            <person name="Rashid M.M."/>
            <person name="Khan S.A."/>
            <person name="Rahman M.S."/>
            <person name="Alam M."/>
            <person name="Yahiya A.S."/>
            <person name="Khan M.S."/>
            <person name="Azam M.S."/>
            <person name="Haque T."/>
            <person name="Lashkar M.Z.H."/>
            <person name="Akhand A.I."/>
            <person name="Morshed G."/>
            <person name="Roy S."/>
            <person name="Uddin K.S."/>
            <person name="Rabeya T."/>
            <person name="Hossain A.S."/>
            <person name="Chowdhury A."/>
            <person name="Snigdha A.R."/>
            <person name="Mortoza M.S."/>
            <person name="Matin S.A."/>
            <person name="Hoque S.M.E."/>
            <person name="Islam M.K."/>
            <person name="Roy D.K."/>
            <person name="Haider R."/>
            <person name="Moosa M.M."/>
            <person name="Elias S.M."/>
            <person name="Hasan A.M."/>
            <person name="Jahan S."/>
            <person name="Shafiuddin M."/>
            <person name="Mahmood N."/>
            <person name="Shommy N.S."/>
        </authorList>
    </citation>
    <scope>NUCLEOTIDE SEQUENCE [LARGE SCALE GENOMIC DNA]</scope>
    <source>
        <strain evidence="2">cv. O-4</strain>
    </source>
</reference>
<comment type="caution">
    <text evidence="1">The sequence shown here is derived from an EMBL/GenBank/DDBJ whole genome shotgun (WGS) entry which is preliminary data.</text>
</comment>
<name>A0A1R3KEA8_9ROSI</name>
<keyword evidence="2" id="KW-1185">Reference proteome</keyword>
<dbReference type="Proteomes" id="UP000187203">
    <property type="component" value="Unassembled WGS sequence"/>
</dbReference>
<dbReference type="AlphaFoldDB" id="A0A1R3KEA8"/>
<dbReference type="EMBL" id="AWUE01013999">
    <property type="protein sequence ID" value="OMP05430.1"/>
    <property type="molecule type" value="Genomic_DNA"/>
</dbReference>
<evidence type="ECO:0000313" key="2">
    <source>
        <dbReference type="Proteomes" id="UP000187203"/>
    </source>
</evidence>
<gene>
    <name evidence="1" type="ORF">COLO4_08844</name>
</gene>